<name>A0A8R7U1R3_TRIUA</name>
<dbReference type="Proteomes" id="UP000015106">
    <property type="component" value="Chromosome 3"/>
</dbReference>
<proteinExistence type="predicted"/>
<dbReference type="Gramene" id="TuG1812G0300004714.01.T01">
    <property type="protein sequence ID" value="TuG1812G0300004714.01.T01.cds357467"/>
    <property type="gene ID" value="TuG1812G0300004714.01"/>
</dbReference>
<evidence type="ECO:0000313" key="1">
    <source>
        <dbReference type="EnsemblPlants" id="TuG1812G0300004714.01.T01.cds357467"/>
    </source>
</evidence>
<reference evidence="2" key="1">
    <citation type="journal article" date="2013" name="Nature">
        <title>Draft genome of the wheat A-genome progenitor Triticum urartu.</title>
        <authorList>
            <person name="Ling H.Q."/>
            <person name="Zhao S."/>
            <person name="Liu D."/>
            <person name="Wang J."/>
            <person name="Sun H."/>
            <person name="Zhang C."/>
            <person name="Fan H."/>
            <person name="Li D."/>
            <person name="Dong L."/>
            <person name="Tao Y."/>
            <person name="Gao C."/>
            <person name="Wu H."/>
            <person name="Li Y."/>
            <person name="Cui Y."/>
            <person name="Guo X."/>
            <person name="Zheng S."/>
            <person name="Wang B."/>
            <person name="Yu K."/>
            <person name="Liang Q."/>
            <person name="Yang W."/>
            <person name="Lou X."/>
            <person name="Chen J."/>
            <person name="Feng M."/>
            <person name="Jian J."/>
            <person name="Zhang X."/>
            <person name="Luo G."/>
            <person name="Jiang Y."/>
            <person name="Liu J."/>
            <person name="Wang Z."/>
            <person name="Sha Y."/>
            <person name="Zhang B."/>
            <person name="Wu H."/>
            <person name="Tang D."/>
            <person name="Shen Q."/>
            <person name="Xue P."/>
            <person name="Zou S."/>
            <person name="Wang X."/>
            <person name="Liu X."/>
            <person name="Wang F."/>
            <person name="Yang Y."/>
            <person name="An X."/>
            <person name="Dong Z."/>
            <person name="Zhang K."/>
            <person name="Zhang X."/>
            <person name="Luo M.C."/>
            <person name="Dvorak J."/>
            <person name="Tong Y."/>
            <person name="Wang J."/>
            <person name="Yang H."/>
            <person name="Li Z."/>
            <person name="Wang D."/>
            <person name="Zhang A."/>
            <person name="Wang J."/>
        </authorList>
    </citation>
    <scope>NUCLEOTIDE SEQUENCE</scope>
    <source>
        <strain evidence="2">cv. G1812</strain>
    </source>
</reference>
<dbReference type="AlphaFoldDB" id="A0A8R7U1R3"/>
<accession>A0A8R7U1R3</accession>
<reference evidence="1" key="3">
    <citation type="submission" date="2022-06" db="UniProtKB">
        <authorList>
            <consortium name="EnsemblPlants"/>
        </authorList>
    </citation>
    <scope>IDENTIFICATION</scope>
</reference>
<keyword evidence="2" id="KW-1185">Reference proteome</keyword>
<sequence length="139" mass="15309">MASLTSGGTCSPLYSSSFNRESLSMPERDVEDDQAIFSSLEADPLLKTILVMVEQSTTRRLSHKNSSFSNVISFCVPPKDLSKSTRQRMFGFLVSSCRAATSSNVPQRVSLAICLALSNDDSKLPQKLLFNSSSFKFVR</sequence>
<reference evidence="1" key="2">
    <citation type="submission" date="2018-03" db="EMBL/GenBank/DDBJ databases">
        <title>The Triticum urartu genome reveals the dynamic nature of wheat genome evolution.</title>
        <authorList>
            <person name="Ling H."/>
            <person name="Ma B."/>
            <person name="Shi X."/>
            <person name="Liu H."/>
            <person name="Dong L."/>
            <person name="Sun H."/>
            <person name="Cao Y."/>
            <person name="Gao Q."/>
            <person name="Zheng S."/>
            <person name="Li Y."/>
            <person name="Yu Y."/>
            <person name="Du H."/>
            <person name="Qi M."/>
            <person name="Li Y."/>
            <person name="Yu H."/>
            <person name="Cui Y."/>
            <person name="Wang N."/>
            <person name="Chen C."/>
            <person name="Wu H."/>
            <person name="Zhao Y."/>
            <person name="Zhang J."/>
            <person name="Li Y."/>
            <person name="Zhou W."/>
            <person name="Zhang B."/>
            <person name="Hu W."/>
            <person name="Eijk M."/>
            <person name="Tang J."/>
            <person name="Witsenboer H."/>
            <person name="Zhao S."/>
            <person name="Li Z."/>
            <person name="Zhang A."/>
            <person name="Wang D."/>
            <person name="Liang C."/>
        </authorList>
    </citation>
    <scope>NUCLEOTIDE SEQUENCE [LARGE SCALE GENOMIC DNA]</scope>
    <source>
        <strain evidence="1">cv. G1812</strain>
    </source>
</reference>
<dbReference type="EnsemblPlants" id="TuG1812G0300004714.01.T01">
    <property type="protein sequence ID" value="TuG1812G0300004714.01.T01.cds357467"/>
    <property type="gene ID" value="TuG1812G0300004714.01"/>
</dbReference>
<protein>
    <submittedName>
        <fullName evidence="1">Uncharacterized protein</fullName>
    </submittedName>
</protein>
<organism evidence="1 2">
    <name type="scientific">Triticum urartu</name>
    <name type="common">Red wild einkorn</name>
    <name type="synonym">Crithodium urartu</name>
    <dbReference type="NCBI Taxonomy" id="4572"/>
    <lineage>
        <taxon>Eukaryota</taxon>
        <taxon>Viridiplantae</taxon>
        <taxon>Streptophyta</taxon>
        <taxon>Embryophyta</taxon>
        <taxon>Tracheophyta</taxon>
        <taxon>Spermatophyta</taxon>
        <taxon>Magnoliopsida</taxon>
        <taxon>Liliopsida</taxon>
        <taxon>Poales</taxon>
        <taxon>Poaceae</taxon>
        <taxon>BOP clade</taxon>
        <taxon>Pooideae</taxon>
        <taxon>Triticodae</taxon>
        <taxon>Triticeae</taxon>
        <taxon>Triticinae</taxon>
        <taxon>Triticum</taxon>
    </lineage>
</organism>
<evidence type="ECO:0000313" key="2">
    <source>
        <dbReference type="Proteomes" id="UP000015106"/>
    </source>
</evidence>